<reference evidence="2 3" key="1">
    <citation type="submission" date="2016-02" db="EMBL/GenBank/DDBJ databases">
        <title>Genome sequence of Marichromatium gracile YL-28, a purple sulfur bacterium.</title>
        <authorList>
            <person name="Zhao C."/>
            <person name="Hong X."/>
            <person name="Chen S."/>
            <person name="Yang S."/>
        </authorList>
    </citation>
    <scope>NUCLEOTIDE SEQUENCE [LARGE SCALE GENOMIC DNA]</scope>
    <source>
        <strain evidence="2 3">YL28</strain>
    </source>
</reference>
<evidence type="ECO:0000313" key="3">
    <source>
        <dbReference type="Proteomes" id="UP000075766"/>
    </source>
</evidence>
<evidence type="ECO:0000256" key="1">
    <source>
        <dbReference type="SAM" id="SignalP"/>
    </source>
</evidence>
<sequence>MKTFSAVAVMALVCTASGAALAEDMEKGVNAFRACYGSDIPPGMTGAPELTIQVVVDSQPEHKAMGTGKVTWGSVQGFAPIETEISGPWYYMCTMDACSIRFDFSGEGLDGMLVATNWGSPGTFKYSFNDGDPVEQEAMVCN</sequence>
<name>A0ABR5VGV7_MARGR</name>
<comment type="caution">
    <text evidence="2">The sequence shown here is derived from an EMBL/GenBank/DDBJ whole genome shotgun (WGS) entry which is preliminary data.</text>
</comment>
<dbReference type="EMBL" id="LSYU01000051">
    <property type="protein sequence ID" value="KXX64600.1"/>
    <property type="molecule type" value="Genomic_DNA"/>
</dbReference>
<organism evidence="2 3">
    <name type="scientific">Marichromatium gracile</name>
    <name type="common">Chromatium gracile</name>
    <dbReference type="NCBI Taxonomy" id="1048"/>
    <lineage>
        <taxon>Bacteria</taxon>
        <taxon>Pseudomonadati</taxon>
        <taxon>Pseudomonadota</taxon>
        <taxon>Gammaproteobacteria</taxon>
        <taxon>Chromatiales</taxon>
        <taxon>Chromatiaceae</taxon>
        <taxon>Marichromatium</taxon>
    </lineage>
</organism>
<evidence type="ECO:0000313" key="2">
    <source>
        <dbReference type="EMBL" id="KXX64600.1"/>
    </source>
</evidence>
<keyword evidence="1" id="KW-0732">Signal</keyword>
<gene>
    <name evidence="2" type="ORF">AY586_13105</name>
</gene>
<proteinExistence type="predicted"/>
<dbReference type="RefSeq" id="WP_062275073.1">
    <property type="nucleotide sequence ID" value="NZ_LSYU01000051.1"/>
</dbReference>
<feature type="chain" id="PRO_5046343404" evidence="1">
    <location>
        <begin position="23"/>
        <end position="142"/>
    </location>
</feature>
<protein>
    <submittedName>
        <fullName evidence="2">Uncharacterized protein</fullName>
    </submittedName>
</protein>
<dbReference type="Proteomes" id="UP000075766">
    <property type="component" value="Unassembled WGS sequence"/>
</dbReference>
<feature type="signal peptide" evidence="1">
    <location>
        <begin position="1"/>
        <end position="22"/>
    </location>
</feature>
<accession>A0ABR5VGV7</accession>
<keyword evidence="3" id="KW-1185">Reference proteome</keyword>